<dbReference type="GO" id="GO:0008483">
    <property type="term" value="F:transaminase activity"/>
    <property type="evidence" value="ECO:0007669"/>
    <property type="project" value="UniProtKB-KW"/>
</dbReference>
<dbReference type="Proteomes" id="UP000289856">
    <property type="component" value="Chromosome"/>
</dbReference>
<reference evidence="2 3" key="1">
    <citation type="submission" date="2019-01" db="EMBL/GenBank/DDBJ databases">
        <title>Complete genome sequence of Cohnella hallensis HS21 isolated from Korean fir (Abies koreana) rhizospheric soil.</title>
        <authorList>
            <person name="Jiang L."/>
            <person name="Kang S.W."/>
            <person name="Kim S."/>
            <person name="Jung J."/>
            <person name="Kim C.Y."/>
            <person name="Kim D.H."/>
            <person name="Kim S.W."/>
            <person name="Lee J."/>
        </authorList>
    </citation>
    <scope>NUCLEOTIDE SEQUENCE [LARGE SCALE GENOMIC DNA]</scope>
    <source>
        <strain evidence="2 3">HS21</strain>
    </source>
</reference>
<dbReference type="PANTHER" id="PTHR12110:SF53">
    <property type="entry name" value="BLR5974 PROTEIN"/>
    <property type="match status" value="1"/>
</dbReference>
<keyword evidence="3" id="KW-1185">Reference proteome</keyword>
<dbReference type="KEGG" id="cohn:KCTCHS21_13710"/>
<evidence type="ECO:0000313" key="3">
    <source>
        <dbReference type="Proteomes" id="UP000289856"/>
    </source>
</evidence>
<dbReference type="InterPro" id="IPR050312">
    <property type="entry name" value="IolE/XylAMocC-like"/>
</dbReference>
<sequence>MTLDLKLGINMGFANNKYPEPKVWTRIVAEEMGLKYVQFVADLLNVYLPDDIVEEQTEQIIENADKYGLSITSSFLSSFTRVNHFMHPDSKQRDAWLAWFKKFAVISSRMGAKMTGGHPGILTFSDYDDPVRREERTAEGIKYWQELSWFCRDLGMTCMIFEPMSIPREYANTVEETRELLARLNDGAGLPFKLCLDPGHAPHPSDRDPYRWIRELGSESPIIHLQQTEAGQSRHWPFTKAYNDIGIIHADKVIEALEASGATEAELIFEIYHREAWSTEFNIIPDHQESVAYWRNYVKQ</sequence>
<proteinExistence type="predicted"/>
<feature type="domain" description="Xylose isomerase-like TIM barrel" evidence="1">
    <location>
        <begin position="29"/>
        <end position="291"/>
    </location>
</feature>
<dbReference type="EMBL" id="AP019400">
    <property type="protein sequence ID" value="BBI31972.1"/>
    <property type="molecule type" value="Genomic_DNA"/>
</dbReference>
<accession>A0A3T1D1H9</accession>
<dbReference type="RefSeq" id="WP_130606164.1">
    <property type="nucleotide sequence ID" value="NZ_AP019400.1"/>
</dbReference>
<dbReference type="Pfam" id="PF01261">
    <property type="entry name" value="AP_endonuc_2"/>
    <property type="match status" value="1"/>
</dbReference>
<protein>
    <submittedName>
        <fullName evidence="2">Aminotransferase</fullName>
    </submittedName>
</protein>
<keyword evidence="2" id="KW-0032">Aminotransferase</keyword>
<gene>
    <name evidence="2" type="ORF">KCTCHS21_13710</name>
</gene>
<dbReference type="AlphaFoldDB" id="A0A3T1D1H9"/>
<dbReference type="OrthoDB" id="9807003at2"/>
<dbReference type="InterPro" id="IPR036237">
    <property type="entry name" value="Xyl_isomerase-like_sf"/>
</dbReference>
<dbReference type="SUPFAM" id="SSF51658">
    <property type="entry name" value="Xylose isomerase-like"/>
    <property type="match status" value="1"/>
</dbReference>
<organism evidence="2 3">
    <name type="scientific">Cohnella abietis</name>
    <dbReference type="NCBI Taxonomy" id="2507935"/>
    <lineage>
        <taxon>Bacteria</taxon>
        <taxon>Bacillati</taxon>
        <taxon>Bacillota</taxon>
        <taxon>Bacilli</taxon>
        <taxon>Bacillales</taxon>
        <taxon>Paenibacillaceae</taxon>
        <taxon>Cohnella</taxon>
    </lineage>
</organism>
<dbReference type="Gene3D" id="3.20.20.150">
    <property type="entry name" value="Divalent-metal-dependent TIM barrel enzymes"/>
    <property type="match status" value="1"/>
</dbReference>
<keyword evidence="2" id="KW-0808">Transferase</keyword>
<evidence type="ECO:0000259" key="1">
    <source>
        <dbReference type="Pfam" id="PF01261"/>
    </source>
</evidence>
<dbReference type="PANTHER" id="PTHR12110">
    <property type="entry name" value="HYDROXYPYRUVATE ISOMERASE"/>
    <property type="match status" value="1"/>
</dbReference>
<evidence type="ECO:0000313" key="2">
    <source>
        <dbReference type="EMBL" id="BBI31972.1"/>
    </source>
</evidence>
<name>A0A3T1D1H9_9BACL</name>
<dbReference type="InterPro" id="IPR013022">
    <property type="entry name" value="Xyl_isomerase-like_TIM-brl"/>
</dbReference>